<evidence type="ECO:0000256" key="8">
    <source>
        <dbReference type="ARBA" id="ARBA00022840"/>
    </source>
</evidence>
<comment type="similarity">
    <text evidence="2">Belongs to the TsaE family.</text>
</comment>
<dbReference type="InterPro" id="IPR027417">
    <property type="entry name" value="P-loop_NTPase"/>
</dbReference>
<dbReference type="AlphaFoldDB" id="A0A8J3A7C0"/>
<evidence type="ECO:0000256" key="7">
    <source>
        <dbReference type="ARBA" id="ARBA00022741"/>
    </source>
</evidence>
<reference evidence="11" key="1">
    <citation type="journal article" date="2014" name="Int. J. Syst. Evol. Microbiol.">
        <title>Complete genome sequence of Corynebacterium casei LMG S-19264T (=DSM 44701T), isolated from a smear-ripened cheese.</title>
        <authorList>
            <consortium name="US DOE Joint Genome Institute (JGI-PGF)"/>
            <person name="Walter F."/>
            <person name="Albersmeier A."/>
            <person name="Kalinowski J."/>
            <person name="Ruckert C."/>
        </authorList>
    </citation>
    <scope>NUCLEOTIDE SEQUENCE</scope>
    <source>
        <strain evidence="11">CGMCC 1.14984</strain>
    </source>
</reference>
<dbReference type="GO" id="GO:0005524">
    <property type="term" value="F:ATP binding"/>
    <property type="evidence" value="ECO:0007669"/>
    <property type="project" value="UniProtKB-KW"/>
</dbReference>
<proteinExistence type="inferred from homology"/>
<keyword evidence="7" id="KW-0547">Nucleotide-binding</keyword>
<evidence type="ECO:0000256" key="5">
    <source>
        <dbReference type="ARBA" id="ARBA00022694"/>
    </source>
</evidence>
<keyword evidence="5" id="KW-0819">tRNA processing</keyword>
<organism evidence="11 12">
    <name type="scientific">Aquisalinus luteolus</name>
    <dbReference type="NCBI Taxonomy" id="1566827"/>
    <lineage>
        <taxon>Bacteria</taxon>
        <taxon>Pseudomonadati</taxon>
        <taxon>Pseudomonadota</taxon>
        <taxon>Alphaproteobacteria</taxon>
        <taxon>Parvularculales</taxon>
        <taxon>Parvularculaceae</taxon>
        <taxon>Aquisalinus</taxon>
    </lineage>
</organism>
<evidence type="ECO:0000256" key="2">
    <source>
        <dbReference type="ARBA" id="ARBA00007599"/>
    </source>
</evidence>
<name>A0A8J3A7C0_9PROT</name>
<dbReference type="Pfam" id="PF02367">
    <property type="entry name" value="TsaE"/>
    <property type="match status" value="1"/>
</dbReference>
<dbReference type="PANTHER" id="PTHR33540:SF2">
    <property type="entry name" value="TRNA THREONYLCARBAMOYLADENOSINE BIOSYNTHESIS PROTEIN TSAE"/>
    <property type="match status" value="1"/>
</dbReference>
<protein>
    <recommendedName>
        <fullName evidence="3">tRNA threonylcarbamoyladenosine biosynthesis protein TsaE</fullName>
    </recommendedName>
    <alternativeName>
        <fullName evidence="10">t(6)A37 threonylcarbamoyladenosine biosynthesis protein TsaE</fullName>
    </alternativeName>
</protein>
<evidence type="ECO:0000256" key="1">
    <source>
        <dbReference type="ARBA" id="ARBA00004496"/>
    </source>
</evidence>
<dbReference type="Gene3D" id="3.40.50.300">
    <property type="entry name" value="P-loop containing nucleotide triphosphate hydrolases"/>
    <property type="match status" value="1"/>
</dbReference>
<dbReference type="GO" id="GO:0046872">
    <property type="term" value="F:metal ion binding"/>
    <property type="evidence" value="ECO:0007669"/>
    <property type="project" value="UniProtKB-KW"/>
</dbReference>
<dbReference type="SUPFAM" id="SSF52540">
    <property type="entry name" value="P-loop containing nucleoside triphosphate hydrolases"/>
    <property type="match status" value="1"/>
</dbReference>
<evidence type="ECO:0000256" key="10">
    <source>
        <dbReference type="ARBA" id="ARBA00032441"/>
    </source>
</evidence>
<accession>A0A8J3A7C0</accession>
<comment type="caution">
    <text evidence="11">The sequence shown here is derived from an EMBL/GenBank/DDBJ whole genome shotgun (WGS) entry which is preliminary data.</text>
</comment>
<dbReference type="NCBIfam" id="TIGR00150">
    <property type="entry name" value="T6A_YjeE"/>
    <property type="match status" value="1"/>
</dbReference>
<evidence type="ECO:0000256" key="9">
    <source>
        <dbReference type="ARBA" id="ARBA00022842"/>
    </source>
</evidence>
<dbReference type="GO" id="GO:0005737">
    <property type="term" value="C:cytoplasm"/>
    <property type="evidence" value="ECO:0007669"/>
    <property type="project" value="UniProtKB-SubCell"/>
</dbReference>
<keyword evidence="8" id="KW-0067">ATP-binding</keyword>
<dbReference type="RefSeq" id="WP_205967466.1">
    <property type="nucleotide sequence ID" value="NZ_BMGZ01000002.1"/>
</dbReference>
<dbReference type="Proteomes" id="UP000621856">
    <property type="component" value="Unassembled WGS sequence"/>
</dbReference>
<sequence length="177" mass="18961">MSAQVSPFSDKPVSGPFEVTGEMAMTSLGASLASLLSSGDVVRLEGPLGAGKTVFARGLIRALTSEGEEVPSPTFALVQVYDTKAGPLWHMDLYRLEDEDEIVDLGFEEAQDDAICLIEWPSRAESYMPDNALTVKIAVDASDASRRQVTLTAIAGHEAAWRERLATMDAGQVKGSE</sequence>
<evidence type="ECO:0000256" key="3">
    <source>
        <dbReference type="ARBA" id="ARBA00019010"/>
    </source>
</evidence>
<keyword evidence="9" id="KW-0460">Magnesium</keyword>
<dbReference type="GO" id="GO:0002949">
    <property type="term" value="P:tRNA threonylcarbamoyladenosine modification"/>
    <property type="evidence" value="ECO:0007669"/>
    <property type="project" value="InterPro"/>
</dbReference>
<comment type="subcellular location">
    <subcellularLocation>
        <location evidence="1">Cytoplasm</location>
    </subcellularLocation>
</comment>
<keyword evidence="4" id="KW-0963">Cytoplasm</keyword>
<evidence type="ECO:0000313" key="11">
    <source>
        <dbReference type="EMBL" id="GGH98012.1"/>
    </source>
</evidence>
<reference evidence="11" key="2">
    <citation type="submission" date="2020-09" db="EMBL/GenBank/DDBJ databases">
        <authorList>
            <person name="Sun Q."/>
            <person name="Zhou Y."/>
        </authorList>
    </citation>
    <scope>NUCLEOTIDE SEQUENCE</scope>
    <source>
        <strain evidence="11">CGMCC 1.14984</strain>
    </source>
</reference>
<keyword evidence="6" id="KW-0479">Metal-binding</keyword>
<evidence type="ECO:0000256" key="4">
    <source>
        <dbReference type="ARBA" id="ARBA00022490"/>
    </source>
</evidence>
<evidence type="ECO:0000313" key="12">
    <source>
        <dbReference type="Proteomes" id="UP000621856"/>
    </source>
</evidence>
<dbReference type="EMBL" id="BMGZ01000002">
    <property type="protein sequence ID" value="GGH98012.1"/>
    <property type="molecule type" value="Genomic_DNA"/>
</dbReference>
<dbReference type="PANTHER" id="PTHR33540">
    <property type="entry name" value="TRNA THREONYLCARBAMOYLADENOSINE BIOSYNTHESIS PROTEIN TSAE"/>
    <property type="match status" value="1"/>
</dbReference>
<dbReference type="InterPro" id="IPR003442">
    <property type="entry name" value="T6A_TsaE"/>
</dbReference>
<evidence type="ECO:0000256" key="6">
    <source>
        <dbReference type="ARBA" id="ARBA00022723"/>
    </source>
</evidence>
<gene>
    <name evidence="11" type="ORF">GCM10011355_20600</name>
</gene>